<evidence type="ECO:0000256" key="3">
    <source>
        <dbReference type="ARBA" id="ARBA00023125"/>
    </source>
</evidence>
<dbReference type="PANTHER" id="PTHR11849">
    <property type="entry name" value="ETS"/>
    <property type="match status" value="1"/>
</dbReference>
<evidence type="ECO:0000256" key="2">
    <source>
        <dbReference type="ARBA" id="ARBA00023015"/>
    </source>
</evidence>
<evidence type="ECO:0000259" key="6">
    <source>
        <dbReference type="PROSITE" id="PS50061"/>
    </source>
</evidence>
<dbReference type="GO" id="GO:0005634">
    <property type="term" value="C:nucleus"/>
    <property type="evidence" value="ECO:0007669"/>
    <property type="project" value="UniProtKB-SubCell"/>
</dbReference>
<proteinExistence type="inferred from homology"/>
<dbReference type="AlphaFoldDB" id="A0A8C0D942"/>
<feature type="domain" description="ETS" evidence="6">
    <location>
        <begin position="68"/>
        <end position="148"/>
    </location>
</feature>
<dbReference type="SUPFAM" id="SSF46785">
    <property type="entry name" value="Winged helix' DNA-binding domain"/>
    <property type="match status" value="1"/>
</dbReference>
<dbReference type="Pfam" id="PF00178">
    <property type="entry name" value="Ets"/>
    <property type="match status" value="1"/>
</dbReference>
<keyword evidence="2" id="KW-0805">Transcription regulation</keyword>
<evidence type="ECO:0000256" key="1">
    <source>
        <dbReference type="ARBA" id="ARBA00005562"/>
    </source>
</evidence>
<dbReference type="GO" id="GO:0043565">
    <property type="term" value="F:sequence-specific DNA binding"/>
    <property type="evidence" value="ECO:0007669"/>
    <property type="project" value="InterPro"/>
</dbReference>
<dbReference type="InterPro" id="IPR000418">
    <property type="entry name" value="Ets_dom"/>
</dbReference>
<dbReference type="PRINTS" id="PR00454">
    <property type="entry name" value="ETSDOMAIN"/>
</dbReference>
<comment type="similarity">
    <text evidence="1 5">Belongs to the ETS family.</text>
</comment>
<evidence type="ECO:0000256" key="4">
    <source>
        <dbReference type="ARBA" id="ARBA00023163"/>
    </source>
</evidence>
<dbReference type="InterPro" id="IPR036388">
    <property type="entry name" value="WH-like_DNA-bd_sf"/>
</dbReference>
<dbReference type="GO" id="GO:0000981">
    <property type="term" value="F:DNA-binding transcription factor activity, RNA polymerase II-specific"/>
    <property type="evidence" value="ECO:0007669"/>
    <property type="project" value="TreeGrafter"/>
</dbReference>
<dbReference type="GeneTree" id="ENSGT00940000162211"/>
<dbReference type="InterPro" id="IPR036390">
    <property type="entry name" value="WH_DNA-bd_sf"/>
</dbReference>
<dbReference type="PROSITE" id="PS50061">
    <property type="entry name" value="ETS_DOMAIN_3"/>
    <property type="match status" value="1"/>
</dbReference>
<protein>
    <recommendedName>
        <fullName evidence="6">ETS domain-containing protein</fullName>
    </recommendedName>
</protein>
<dbReference type="Gene3D" id="1.10.10.10">
    <property type="entry name" value="Winged helix-like DNA-binding domain superfamily/Winged helix DNA-binding domain"/>
    <property type="match status" value="1"/>
</dbReference>
<dbReference type="SMART" id="SM00413">
    <property type="entry name" value="ETS"/>
    <property type="match status" value="1"/>
</dbReference>
<name>A0A8C0D942_BALMU</name>
<keyword evidence="3 5" id="KW-0238">DNA-binding</keyword>
<reference evidence="7" key="1">
    <citation type="submission" date="2023-09" db="UniProtKB">
        <authorList>
            <consortium name="Ensembl"/>
        </authorList>
    </citation>
    <scope>IDENTIFICATION</scope>
</reference>
<comment type="subcellular location">
    <subcellularLocation>
        <location evidence="5">Nucleus</location>
    </subcellularLocation>
</comment>
<sequence length="184" mass="21050">GLLQQPPALGLASSLSHVDAPGLASWPLSRQESLSLSHCVELSCRAEGVSSFPTMPQAPTDGRITDCQLLWDYKYQLLSDTRYESYIKWEDNNAKIFVVDPNGLARFWGNHKKRVNVTYEKMSHALCPYHNLNIIKKEPGQKLLFRFLKTPRKINQDKGSSRELLQSQEQDRVDFKEEMLEVSL</sequence>
<organism evidence="7">
    <name type="scientific">Balaenoptera musculus</name>
    <name type="common">Blue whale</name>
    <dbReference type="NCBI Taxonomy" id="9771"/>
    <lineage>
        <taxon>Eukaryota</taxon>
        <taxon>Metazoa</taxon>
        <taxon>Chordata</taxon>
        <taxon>Craniata</taxon>
        <taxon>Vertebrata</taxon>
        <taxon>Euteleostomi</taxon>
        <taxon>Mammalia</taxon>
        <taxon>Eutheria</taxon>
        <taxon>Laurasiatheria</taxon>
        <taxon>Artiodactyla</taxon>
        <taxon>Whippomorpha</taxon>
        <taxon>Cetacea</taxon>
        <taxon>Mysticeti</taxon>
        <taxon>Balaenopteridae</taxon>
        <taxon>Balaenoptera</taxon>
    </lineage>
</organism>
<accession>A0A8C0D942</accession>
<dbReference type="GO" id="GO:0030154">
    <property type="term" value="P:cell differentiation"/>
    <property type="evidence" value="ECO:0007669"/>
    <property type="project" value="TreeGrafter"/>
</dbReference>
<dbReference type="Ensembl" id="ENSBMST00010017532.1">
    <property type="protein sequence ID" value="ENSBMSP00010015838.1"/>
    <property type="gene ID" value="ENSBMSG00010011544.1"/>
</dbReference>
<evidence type="ECO:0000313" key="7">
    <source>
        <dbReference type="Ensembl" id="ENSBMSP00010015838.1"/>
    </source>
</evidence>
<keyword evidence="4" id="KW-0804">Transcription</keyword>
<keyword evidence="5" id="KW-0539">Nucleus</keyword>
<evidence type="ECO:0000256" key="5">
    <source>
        <dbReference type="RuleBase" id="RU004019"/>
    </source>
</evidence>
<dbReference type="OMA" id="IANCRLL"/>
<dbReference type="PANTHER" id="PTHR11849:SF77">
    <property type="entry name" value="TRANSCRIPTION FACTOR ETV7"/>
    <property type="match status" value="1"/>
</dbReference>
<dbReference type="InterPro" id="IPR046328">
    <property type="entry name" value="ETS_fam"/>
</dbReference>